<dbReference type="SUPFAM" id="SSF90112">
    <property type="entry name" value="Neurotransmitter-gated ion-channel transmembrane pore"/>
    <property type="match status" value="1"/>
</dbReference>
<dbReference type="CDD" id="cd19049">
    <property type="entry name" value="LGIC_TM_anion"/>
    <property type="match status" value="1"/>
</dbReference>
<evidence type="ECO:0000256" key="16">
    <source>
        <dbReference type="RuleBase" id="RU000687"/>
    </source>
</evidence>
<keyword evidence="7 16" id="KW-0406">Ion transport</keyword>
<keyword evidence="4" id="KW-0732">Signal</keyword>
<dbReference type="Gene3D" id="1.20.58.390">
    <property type="entry name" value="Neurotransmitter-gated ion-channel transmembrane domain"/>
    <property type="match status" value="1"/>
</dbReference>
<evidence type="ECO:0000256" key="9">
    <source>
        <dbReference type="ARBA" id="ARBA00023157"/>
    </source>
</evidence>
<dbReference type="PRINTS" id="PR00253">
    <property type="entry name" value="GABAARECEPTR"/>
</dbReference>
<keyword evidence="2" id="KW-1003">Cell membrane</keyword>
<proteinExistence type="inferred from homology"/>
<accession>A0AA88XV82</accession>
<keyword evidence="10" id="KW-0869">Chloride channel</keyword>
<evidence type="ECO:0000256" key="6">
    <source>
        <dbReference type="ARBA" id="ARBA00023018"/>
    </source>
</evidence>
<dbReference type="InterPro" id="IPR038050">
    <property type="entry name" value="Neuro_actylchol_rec"/>
</dbReference>
<keyword evidence="8 16" id="KW-0472">Membrane</keyword>
<keyword evidence="5 16" id="KW-1133">Transmembrane helix</keyword>
<dbReference type="Pfam" id="PF02931">
    <property type="entry name" value="Neur_chan_LBD"/>
    <property type="match status" value="1"/>
</dbReference>
<comment type="subcellular location">
    <subcellularLocation>
        <location evidence="15">Postsynaptic cell membrane</location>
        <topology evidence="15">Multi-pass membrane protein</topology>
    </subcellularLocation>
</comment>
<feature type="transmembrane region" description="Helical" evidence="16">
    <location>
        <begin position="227"/>
        <end position="246"/>
    </location>
</feature>
<evidence type="ECO:0000259" key="17">
    <source>
        <dbReference type="Pfam" id="PF02931"/>
    </source>
</evidence>
<evidence type="ECO:0000259" key="18">
    <source>
        <dbReference type="Pfam" id="PF02932"/>
    </source>
</evidence>
<evidence type="ECO:0000256" key="7">
    <source>
        <dbReference type="ARBA" id="ARBA00023065"/>
    </source>
</evidence>
<comment type="caution">
    <text evidence="19">The sequence shown here is derived from an EMBL/GenBank/DDBJ whole genome shotgun (WGS) entry which is preliminary data.</text>
</comment>
<dbReference type="Proteomes" id="UP001186944">
    <property type="component" value="Unassembled WGS sequence"/>
</dbReference>
<dbReference type="Gene3D" id="2.70.170.10">
    <property type="entry name" value="Neurotransmitter-gated ion-channel ligand-binding domain"/>
    <property type="match status" value="1"/>
</dbReference>
<dbReference type="AlphaFoldDB" id="A0AA88XV82"/>
<dbReference type="Pfam" id="PF02932">
    <property type="entry name" value="Neur_chan_memb"/>
    <property type="match status" value="1"/>
</dbReference>
<sequence length="288" mass="33448">DFSVSFILRQRWYDERLAFNSSNISHVELDINTMKKIWVPDAYIVNEKQADIHKVTMQNKLMHVYSDGKVVYSLRISGRYSCNMDLHKYPHDKQICKMFIESFGYSAETLVLRWQKKPVEMDKDMVLPQYDLDKISHFICDTTHAEVKYSCIGIAIHLSRTNGFYIIQVYIPSILIVSLSWFSFWLGTDAGPARISLGLLTVLTMTTQSSSARASLPRVSYVKAIDVWMSVCLMFVFLALIEFAYVNWWARRKKIKGNEDRKNKAPESEGKNYVQSRVKVSNRIISLR</sequence>
<dbReference type="GO" id="GO:0004888">
    <property type="term" value="F:transmembrane signaling receptor activity"/>
    <property type="evidence" value="ECO:0007669"/>
    <property type="project" value="InterPro"/>
</dbReference>
<dbReference type="PRINTS" id="PR00252">
    <property type="entry name" value="NRIONCHANNEL"/>
</dbReference>
<name>A0AA88XV82_PINIB</name>
<evidence type="ECO:0000256" key="13">
    <source>
        <dbReference type="ARBA" id="ARBA00023257"/>
    </source>
</evidence>
<dbReference type="PROSITE" id="PS00236">
    <property type="entry name" value="NEUROTR_ION_CHANNEL"/>
    <property type="match status" value="1"/>
</dbReference>
<dbReference type="EMBL" id="VSWD01000010">
    <property type="protein sequence ID" value="KAK3089220.1"/>
    <property type="molecule type" value="Genomic_DNA"/>
</dbReference>
<keyword evidence="12" id="KW-0868">Chloride</keyword>
<keyword evidence="9" id="KW-1015">Disulfide bond</keyword>
<keyword evidence="20" id="KW-1185">Reference proteome</keyword>
<evidence type="ECO:0000313" key="20">
    <source>
        <dbReference type="Proteomes" id="UP001186944"/>
    </source>
</evidence>
<feature type="transmembrane region" description="Helical" evidence="16">
    <location>
        <begin position="164"/>
        <end position="186"/>
    </location>
</feature>
<evidence type="ECO:0000256" key="12">
    <source>
        <dbReference type="ARBA" id="ARBA00023214"/>
    </source>
</evidence>
<gene>
    <name evidence="19" type="ORF">FSP39_001845</name>
</gene>
<comment type="similarity">
    <text evidence="16">Belongs to the ligand-gated ion channel (TC 1.A.9) family.</text>
</comment>
<dbReference type="InterPro" id="IPR006029">
    <property type="entry name" value="Neurotrans-gated_channel_TM"/>
</dbReference>
<dbReference type="GO" id="GO:0005230">
    <property type="term" value="F:extracellular ligand-gated monoatomic ion channel activity"/>
    <property type="evidence" value="ECO:0007669"/>
    <property type="project" value="InterPro"/>
</dbReference>
<reference evidence="19" key="1">
    <citation type="submission" date="2019-08" db="EMBL/GenBank/DDBJ databases">
        <title>The improved chromosome-level genome for the pearl oyster Pinctada fucata martensii using PacBio sequencing and Hi-C.</title>
        <authorList>
            <person name="Zheng Z."/>
        </authorList>
    </citation>
    <scope>NUCLEOTIDE SEQUENCE</scope>
    <source>
        <strain evidence="19">ZZ-2019</strain>
        <tissue evidence="19">Adductor muscle</tissue>
    </source>
</reference>
<organism evidence="19 20">
    <name type="scientific">Pinctada imbricata</name>
    <name type="common">Atlantic pearl-oyster</name>
    <name type="synonym">Pinctada martensii</name>
    <dbReference type="NCBI Taxonomy" id="66713"/>
    <lineage>
        <taxon>Eukaryota</taxon>
        <taxon>Metazoa</taxon>
        <taxon>Spiralia</taxon>
        <taxon>Lophotrochozoa</taxon>
        <taxon>Mollusca</taxon>
        <taxon>Bivalvia</taxon>
        <taxon>Autobranchia</taxon>
        <taxon>Pteriomorphia</taxon>
        <taxon>Pterioida</taxon>
        <taxon>Pterioidea</taxon>
        <taxon>Pteriidae</taxon>
        <taxon>Pinctada</taxon>
    </lineage>
</organism>
<evidence type="ECO:0000313" key="19">
    <source>
        <dbReference type="EMBL" id="KAK3089220.1"/>
    </source>
</evidence>
<evidence type="ECO:0000256" key="8">
    <source>
        <dbReference type="ARBA" id="ARBA00023136"/>
    </source>
</evidence>
<keyword evidence="1 16" id="KW-0813">Transport</keyword>
<evidence type="ECO:0000256" key="14">
    <source>
        <dbReference type="ARBA" id="ARBA00023303"/>
    </source>
</evidence>
<dbReference type="NCBIfam" id="TIGR00860">
    <property type="entry name" value="LIC"/>
    <property type="match status" value="1"/>
</dbReference>
<keyword evidence="3 16" id="KW-0812">Transmembrane</keyword>
<evidence type="ECO:0000256" key="10">
    <source>
        <dbReference type="ARBA" id="ARBA00023173"/>
    </source>
</evidence>
<feature type="domain" description="Neurotransmitter-gated ion-channel transmembrane" evidence="18">
    <location>
        <begin position="169"/>
        <end position="257"/>
    </location>
</feature>
<evidence type="ECO:0000256" key="11">
    <source>
        <dbReference type="ARBA" id="ARBA00023180"/>
    </source>
</evidence>
<feature type="non-terminal residue" evidence="19">
    <location>
        <position position="1"/>
    </location>
</feature>
<dbReference type="FunFam" id="1.20.58.390:FF:000067">
    <property type="entry name" value="Glycine receptor subunit alpha-2"/>
    <property type="match status" value="1"/>
</dbReference>
<evidence type="ECO:0000256" key="2">
    <source>
        <dbReference type="ARBA" id="ARBA00022475"/>
    </source>
</evidence>
<evidence type="ECO:0000256" key="1">
    <source>
        <dbReference type="ARBA" id="ARBA00022448"/>
    </source>
</evidence>
<feature type="domain" description="Neurotransmitter-gated ion-channel ligand-binding" evidence="17">
    <location>
        <begin position="2"/>
        <end position="146"/>
    </location>
</feature>
<dbReference type="InterPro" id="IPR036719">
    <property type="entry name" value="Neuro-gated_channel_TM_sf"/>
</dbReference>
<protein>
    <submittedName>
        <fullName evidence="19">Uncharacterized protein</fullName>
    </submittedName>
</protein>
<dbReference type="InterPro" id="IPR006028">
    <property type="entry name" value="GABAA/Glycine_rcpt"/>
</dbReference>
<dbReference type="InterPro" id="IPR006201">
    <property type="entry name" value="Neur_channel"/>
</dbReference>
<keyword evidence="13" id="KW-0628">Postsynaptic cell membrane</keyword>
<keyword evidence="6" id="KW-0770">Synapse</keyword>
<dbReference type="GO" id="GO:0034707">
    <property type="term" value="C:chloride channel complex"/>
    <property type="evidence" value="ECO:0007669"/>
    <property type="project" value="UniProtKB-KW"/>
</dbReference>
<dbReference type="GO" id="GO:0045211">
    <property type="term" value="C:postsynaptic membrane"/>
    <property type="evidence" value="ECO:0007669"/>
    <property type="project" value="UniProtKB-SubCell"/>
</dbReference>
<evidence type="ECO:0000256" key="3">
    <source>
        <dbReference type="ARBA" id="ARBA00022692"/>
    </source>
</evidence>
<dbReference type="InterPro" id="IPR036734">
    <property type="entry name" value="Neur_chan_lig-bd_sf"/>
</dbReference>
<keyword evidence="11" id="KW-0325">Glycoprotein</keyword>
<evidence type="ECO:0000256" key="15">
    <source>
        <dbReference type="ARBA" id="ARBA00034104"/>
    </source>
</evidence>
<dbReference type="GO" id="GO:0005254">
    <property type="term" value="F:chloride channel activity"/>
    <property type="evidence" value="ECO:0007669"/>
    <property type="project" value="UniProtKB-KW"/>
</dbReference>
<comment type="caution">
    <text evidence="16">Lacks conserved residue(s) required for the propagation of feature annotation.</text>
</comment>
<keyword evidence="14 16" id="KW-0407">Ion channel</keyword>
<dbReference type="InterPro" id="IPR006202">
    <property type="entry name" value="Neur_chan_lig-bd"/>
</dbReference>
<evidence type="ECO:0000256" key="4">
    <source>
        <dbReference type="ARBA" id="ARBA00022729"/>
    </source>
</evidence>
<dbReference type="SUPFAM" id="SSF63712">
    <property type="entry name" value="Nicotinic receptor ligand binding domain-like"/>
    <property type="match status" value="1"/>
</dbReference>
<dbReference type="PANTHER" id="PTHR18945">
    <property type="entry name" value="NEUROTRANSMITTER GATED ION CHANNEL"/>
    <property type="match status" value="1"/>
</dbReference>
<dbReference type="InterPro" id="IPR018000">
    <property type="entry name" value="Neurotransmitter_ion_chnl_CS"/>
</dbReference>
<evidence type="ECO:0000256" key="5">
    <source>
        <dbReference type="ARBA" id="ARBA00022989"/>
    </source>
</evidence>